<comment type="caution">
    <text evidence="12">The sequence shown here is derived from an EMBL/GenBank/DDBJ whole genome shotgun (WGS) entry which is preliminary data.</text>
</comment>
<keyword evidence="3" id="KW-0813">Transport</keyword>
<dbReference type="OrthoDB" id="66620at2759"/>
<dbReference type="InterPro" id="IPR052215">
    <property type="entry name" value="Plant_ABCG"/>
</dbReference>
<sequence>MLTADGDNTSKVVHEGDISPTQQEGRPASTASSASSEADDDDAASEASLHLNRDEDPEDGLTVKCEPHSLVWRDVSVTVQAVSRENGKKKRQDKVIVDKSSGIVKPGELLAIMGPSGSGKTTCLDVLAGRTASSKLSGEVFYGGRKLSQRQRQRILSYVAQEDTLMGQFTVRETLEFAARFHYGFSVTKAELAVLVNEAMDEMGLTHVQDTLVGDIFRKGLSGGQKRRLSIAVELLSHPAIVLLDEPTSGLDSASSFAVIKRLRGLTRRMHTVVTTIHQPSSEVWAMFDKFMLMSRGQTLYLGTAKGAVGYFGTLGYVCPSYCNPADFLISIVNTDFKEFTVRADPLELANHYTSSSLHTETKAQIESTLTSGDQGIQHAVAPRVEKSCPMMSDFLFLSRRNLLNNLRNPGIYWVRFVMYVGLCLMIGLMYLGLGDEFTATSINSRTASLFYVAAFLVFMSVAVLPFIVEERATFVRERANGMYSPIAYVVSHYFCMIPGIFLISLVSTASVVPLAGMNGFGNFLAALFVSLLTAESMVFFVGSISPHYIIGIALAAGMNGMMMLASGFLIVASDIPDYLIWLHYIGFHTYELRSFFYNEFSPIEHFDSTQFPSGEAVLEFFDMEDVNIAHDLTIVWAFGFFFQICFGLSLYFLHRGKR</sequence>
<dbReference type="Gene3D" id="3.40.50.300">
    <property type="entry name" value="P-loop containing nucleotide triphosphate hydrolases"/>
    <property type="match status" value="1"/>
</dbReference>
<name>A0A2R5GV97_9STRA</name>
<evidence type="ECO:0000256" key="1">
    <source>
        <dbReference type="ARBA" id="ARBA00004141"/>
    </source>
</evidence>
<dbReference type="PANTHER" id="PTHR48042:SF11">
    <property type="entry name" value="ABC TRANSPORTER G FAMILY MEMBER 11"/>
    <property type="match status" value="1"/>
</dbReference>
<dbReference type="InterPro" id="IPR027417">
    <property type="entry name" value="P-loop_NTPase"/>
</dbReference>
<feature type="transmembrane region" description="Helical" evidence="10">
    <location>
        <begin position="521"/>
        <end position="542"/>
    </location>
</feature>
<reference evidence="12 13" key="1">
    <citation type="submission" date="2017-12" db="EMBL/GenBank/DDBJ databases">
        <title>Sequencing, de novo assembly and annotation of complete genome of a new Thraustochytrid species, strain FCC1311.</title>
        <authorList>
            <person name="Sedici K."/>
            <person name="Godart F."/>
            <person name="Aiese Cigliano R."/>
            <person name="Sanseverino W."/>
            <person name="Barakat M."/>
            <person name="Ortet P."/>
            <person name="Marechal E."/>
            <person name="Cagnac O."/>
            <person name="Amato A."/>
        </authorList>
    </citation>
    <scope>NUCLEOTIDE SEQUENCE [LARGE SCALE GENOMIC DNA]</scope>
</reference>
<dbReference type="GO" id="GO:0016020">
    <property type="term" value="C:membrane"/>
    <property type="evidence" value="ECO:0007669"/>
    <property type="project" value="UniProtKB-SubCell"/>
</dbReference>
<dbReference type="PROSITE" id="PS50893">
    <property type="entry name" value="ABC_TRANSPORTER_2"/>
    <property type="match status" value="1"/>
</dbReference>
<evidence type="ECO:0000256" key="6">
    <source>
        <dbReference type="ARBA" id="ARBA00022840"/>
    </source>
</evidence>
<dbReference type="InterPro" id="IPR003593">
    <property type="entry name" value="AAA+_ATPase"/>
</dbReference>
<dbReference type="EMBL" id="BEYU01000121">
    <property type="protein sequence ID" value="GBG32321.1"/>
    <property type="molecule type" value="Genomic_DNA"/>
</dbReference>
<dbReference type="PANTHER" id="PTHR48042">
    <property type="entry name" value="ABC TRANSPORTER G FAMILY MEMBER 11"/>
    <property type="match status" value="1"/>
</dbReference>
<dbReference type="CDD" id="cd03213">
    <property type="entry name" value="ABCG_EPDR"/>
    <property type="match status" value="1"/>
</dbReference>
<dbReference type="Pfam" id="PF00005">
    <property type="entry name" value="ABC_tran"/>
    <property type="match status" value="1"/>
</dbReference>
<feature type="domain" description="ABC transporter" evidence="11">
    <location>
        <begin position="77"/>
        <end position="321"/>
    </location>
</feature>
<evidence type="ECO:0000256" key="5">
    <source>
        <dbReference type="ARBA" id="ARBA00022741"/>
    </source>
</evidence>
<dbReference type="Pfam" id="PF01061">
    <property type="entry name" value="ABC2_membrane"/>
    <property type="match status" value="1"/>
</dbReference>
<evidence type="ECO:0000256" key="3">
    <source>
        <dbReference type="ARBA" id="ARBA00022448"/>
    </source>
</evidence>
<dbReference type="Pfam" id="PF19055">
    <property type="entry name" value="ABC2_membrane_7"/>
    <property type="match status" value="1"/>
</dbReference>
<evidence type="ECO:0000256" key="8">
    <source>
        <dbReference type="ARBA" id="ARBA00023136"/>
    </source>
</evidence>
<keyword evidence="4 10" id="KW-0812">Transmembrane</keyword>
<organism evidence="12 13">
    <name type="scientific">Hondaea fermentalgiana</name>
    <dbReference type="NCBI Taxonomy" id="2315210"/>
    <lineage>
        <taxon>Eukaryota</taxon>
        <taxon>Sar</taxon>
        <taxon>Stramenopiles</taxon>
        <taxon>Bigyra</taxon>
        <taxon>Labyrinthulomycetes</taxon>
        <taxon>Thraustochytrida</taxon>
        <taxon>Thraustochytriidae</taxon>
        <taxon>Hondaea</taxon>
    </lineage>
</organism>
<protein>
    <submittedName>
        <fullName evidence="12">ABC transporter G family member 11</fullName>
    </submittedName>
</protein>
<dbReference type="SMART" id="SM00382">
    <property type="entry name" value="AAA"/>
    <property type="match status" value="1"/>
</dbReference>
<dbReference type="SUPFAM" id="SSF52540">
    <property type="entry name" value="P-loop containing nucleoside triphosphate hydrolases"/>
    <property type="match status" value="1"/>
</dbReference>
<keyword evidence="6" id="KW-0067">ATP-binding</keyword>
<feature type="compositionally biased region" description="Polar residues" evidence="9">
    <location>
        <begin position="1"/>
        <end position="11"/>
    </location>
</feature>
<evidence type="ECO:0000256" key="9">
    <source>
        <dbReference type="SAM" id="MobiDB-lite"/>
    </source>
</evidence>
<dbReference type="Proteomes" id="UP000241890">
    <property type="component" value="Unassembled WGS sequence"/>
</dbReference>
<comment type="similarity">
    <text evidence="2">Belongs to the ABC transporter superfamily. ABCG family. Eye pigment precursor importer (TC 3.A.1.204) subfamily.</text>
</comment>
<gene>
    <name evidence="12" type="ORF">FCC1311_085462</name>
</gene>
<comment type="subcellular location">
    <subcellularLocation>
        <location evidence="1">Membrane</location>
        <topology evidence="1">Multi-pass membrane protein</topology>
    </subcellularLocation>
</comment>
<dbReference type="GO" id="GO:0005524">
    <property type="term" value="F:ATP binding"/>
    <property type="evidence" value="ECO:0007669"/>
    <property type="project" value="UniProtKB-KW"/>
</dbReference>
<feature type="transmembrane region" description="Helical" evidence="10">
    <location>
        <begin position="449"/>
        <end position="469"/>
    </location>
</feature>
<proteinExistence type="inferred from homology"/>
<evidence type="ECO:0000256" key="4">
    <source>
        <dbReference type="ARBA" id="ARBA00022692"/>
    </source>
</evidence>
<evidence type="ECO:0000256" key="10">
    <source>
        <dbReference type="SAM" id="Phobius"/>
    </source>
</evidence>
<evidence type="ECO:0000256" key="7">
    <source>
        <dbReference type="ARBA" id="ARBA00022989"/>
    </source>
</evidence>
<evidence type="ECO:0000313" key="12">
    <source>
        <dbReference type="EMBL" id="GBG32321.1"/>
    </source>
</evidence>
<dbReference type="GO" id="GO:0016887">
    <property type="term" value="F:ATP hydrolysis activity"/>
    <property type="evidence" value="ECO:0007669"/>
    <property type="project" value="InterPro"/>
</dbReference>
<feature type="transmembrane region" description="Helical" evidence="10">
    <location>
        <begin position="413"/>
        <end position="434"/>
    </location>
</feature>
<feature type="transmembrane region" description="Helical" evidence="10">
    <location>
        <begin position="634"/>
        <end position="654"/>
    </location>
</feature>
<dbReference type="InParanoid" id="A0A2R5GV97"/>
<evidence type="ECO:0000259" key="11">
    <source>
        <dbReference type="PROSITE" id="PS50893"/>
    </source>
</evidence>
<dbReference type="InterPro" id="IPR043926">
    <property type="entry name" value="ABCG_dom"/>
</dbReference>
<dbReference type="GO" id="GO:0140359">
    <property type="term" value="F:ABC-type transporter activity"/>
    <property type="evidence" value="ECO:0007669"/>
    <property type="project" value="InterPro"/>
</dbReference>
<feature type="transmembrane region" description="Helical" evidence="10">
    <location>
        <begin position="549"/>
        <end position="573"/>
    </location>
</feature>
<dbReference type="AlphaFoldDB" id="A0A2R5GV97"/>
<keyword evidence="5" id="KW-0547">Nucleotide-binding</keyword>
<dbReference type="InterPro" id="IPR017871">
    <property type="entry name" value="ABC_transporter-like_CS"/>
</dbReference>
<evidence type="ECO:0000313" key="13">
    <source>
        <dbReference type="Proteomes" id="UP000241890"/>
    </source>
</evidence>
<accession>A0A2R5GV97</accession>
<keyword evidence="13" id="KW-1185">Reference proteome</keyword>
<dbReference type="InterPro" id="IPR003439">
    <property type="entry name" value="ABC_transporter-like_ATP-bd"/>
</dbReference>
<keyword evidence="7 10" id="KW-1133">Transmembrane helix</keyword>
<feature type="region of interest" description="Disordered" evidence="9">
    <location>
        <begin position="1"/>
        <end position="62"/>
    </location>
</feature>
<feature type="transmembrane region" description="Helical" evidence="10">
    <location>
        <begin position="490"/>
        <end position="515"/>
    </location>
</feature>
<keyword evidence="8 10" id="KW-0472">Membrane</keyword>
<evidence type="ECO:0000256" key="2">
    <source>
        <dbReference type="ARBA" id="ARBA00005814"/>
    </source>
</evidence>
<dbReference type="PROSITE" id="PS00211">
    <property type="entry name" value="ABC_TRANSPORTER_1"/>
    <property type="match status" value="1"/>
</dbReference>
<dbReference type="InterPro" id="IPR013525">
    <property type="entry name" value="ABC2_TM"/>
</dbReference>